<dbReference type="Proteomes" id="UP000029387">
    <property type="component" value="Unassembled WGS sequence"/>
</dbReference>
<sequence length="99" mass="11615">MAKNPKPYWKLGKVPSFKTDFLKLTPYGQWVIGRTIERMLYLKEPQKTYRYTNCDDCMPDLFLFGVLDDGIGNKGLELQIYLDKKRKVLAPITVRKAKR</sequence>
<organism evidence="1 2">
    <name type="scientific">Marine Group I thaumarchaeote SCGC AAA799-P11</name>
    <dbReference type="NCBI Taxonomy" id="1502295"/>
    <lineage>
        <taxon>Archaea</taxon>
        <taxon>Nitrososphaerota</taxon>
        <taxon>Marine Group I</taxon>
    </lineage>
</organism>
<comment type="caution">
    <text evidence="1">The sequence shown here is derived from an EMBL/GenBank/DDBJ whole genome shotgun (WGS) entry which is preliminary data.</text>
</comment>
<accession>A0A087S1K9</accession>
<evidence type="ECO:0000313" key="2">
    <source>
        <dbReference type="Proteomes" id="UP000029387"/>
    </source>
</evidence>
<protein>
    <submittedName>
        <fullName evidence="1">Uncharacterized protein</fullName>
    </submittedName>
</protein>
<name>A0A087S1K9_9ARCH</name>
<dbReference type="AlphaFoldDB" id="A0A087S1K9"/>
<dbReference type="EMBL" id="JOSZ01000006">
    <property type="protein sequence ID" value="KFM19613.1"/>
    <property type="molecule type" value="Genomic_DNA"/>
</dbReference>
<reference evidence="1 2" key="1">
    <citation type="submission" date="2014-06" db="EMBL/GenBank/DDBJ databases">
        <authorList>
            <person name="Ngugi D.K."/>
            <person name="Blom J."/>
            <person name="Alam I."/>
            <person name="Rashid M."/>
            <person name="Baalawi W."/>
            <person name="Zhang G."/>
            <person name="Hikmawan T."/>
            <person name="Guan Y."/>
            <person name="Antunes A."/>
            <person name="Siam R."/>
            <person name="El-Dorry H."/>
            <person name="Bajic V."/>
            <person name="Stingl U."/>
        </authorList>
    </citation>
    <scope>NUCLEOTIDE SEQUENCE [LARGE SCALE GENOMIC DNA]</scope>
    <source>
        <strain evidence="1">SCGC AAA799-P11</strain>
    </source>
</reference>
<evidence type="ECO:0000313" key="1">
    <source>
        <dbReference type="EMBL" id="KFM19613.1"/>
    </source>
</evidence>
<proteinExistence type="predicted"/>
<gene>
    <name evidence="1" type="ORF">AAA799P11_00602</name>
</gene>
<keyword evidence="2" id="KW-1185">Reference proteome</keyword>